<dbReference type="Proteomes" id="UP000076738">
    <property type="component" value="Unassembled WGS sequence"/>
</dbReference>
<organism evidence="1 2">
    <name type="scientific">Calocera viscosa (strain TUFC12733)</name>
    <dbReference type="NCBI Taxonomy" id="1330018"/>
    <lineage>
        <taxon>Eukaryota</taxon>
        <taxon>Fungi</taxon>
        <taxon>Dikarya</taxon>
        <taxon>Basidiomycota</taxon>
        <taxon>Agaricomycotina</taxon>
        <taxon>Dacrymycetes</taxon>
        <taxon>Dacrymycetales</taxon>
        <taxon>Dacrymycetaceae</taxon>
        <taxon>Calocera</taxon>
    </lineage>
</organism>
<dbReference type="EMBL" id="KV417320">
    <property type="protein sequence ID" value="KZO91639.1"/>
    <property type="molecule type" value="Genomic_DNA"/>
</dbReference>
<name>A0A167HHP9_CALVF</name>
<sequence length="245" mass="26839">MHNPGPAAPCLGESCSCISAPRASFFPPARGSLISELTFFSQNAPVPRRMVSSYFKLVGRRCTSSAAFCTSRIPARPPADIGGIVPQLAQASSCPIPNTLPFTTAHWFENCAWGQGGLLARIRACSSSSVCPVSLIPVPPRTESRCCLNPLCVIVKIRQGRVEECSDPQRCRGLSGVHWHAYSRIYGHRPLLPGWNSPRYRHASTLCFQKPSKLEPPGNFRAPGCVFWCTDDWDCACTLSCVMRR</sequence>
<protein>
    <submittedName>
        <fullName evidence="1">Uncharacterized protein</fullName>
    </submittedName>
</protein>
<proteinExistence type="predicted"/>
<dbReference type="AlphaFoldDB" id="A0A167HHP9"/>
<gene>
    <name evidence="1" type="ORF">CALVIDRAFT_340354</name>
</gene>
<keyword evidence="2" id="KW-1185">Reference proteome</keyword>
<evidence type="ECO:0000313" key="1">
    <source>
        <dbReference type="EMBL" id="KZO91639.1"/>
    </source>
</evidence>
<reference evidence="1 2" key="1">
    <citation type="journal article" date="2016" name="Mol. Biol. Evol.">
        <title>Comparative Genomics of Early-Diverging Mushroom-Forming Fungi Provides Insights into the Origins of Lignocellulose Decay Capabilities.</title>
        <authorList>
            <person name="Nagy L.G."/>
            <person name="Riley R."/>
            <person name="Tritt A."/>
            <person name="Adam C."/>
            <person name="Daum C."/>
            <person name="Floudas D."/>
            <person name="Sun H."/>
            <person name="Yadav J.S."/>
            <person name="Pangilinan J."/>
            <person name="Larsson K.H."/>
            <person name="Matsuura K."/>
            <person name="Barry K."/>
            <person name="Labutti K."/>
            <person name="Kuo R."/>
            <person name="Ohm R.A."/>
            <person name="Bhattacharya S.S."/>
            <person name="Shirouzu T."/>
            <person name="Yoshinaga Y."/>
            <person name="Martin F.M."/>
            <person name="Grigoriev I.V."/>
            <person name="Hibbett D.S."/>
        </authorList>
    </citation>
    <scope>NUCLEOTIDE SEQUENCE [LARGE SCALE GENOMIC DNA]</scope>
    <source>
        <strain evidence="1 2">TUFC12733</strain>
    </source>
</reference>
<accession>A0A167HHP9</accession>
<evidence type="ECO:0000313" key="2">
    <source>
        <dbReference type="Proteomes" id="UP000076738"/>
    </source>
</evidence>